<evidence type="ECO:0000313" key="3">
    <source>
        <dbReference type="EMBL" id="KZS92867.1"/>
    </source>
</evidence>
<protein>
    <submittedName>
        <fullName evidence="3">Uncharacterized protein</fullName>
    </submittedName>
</protein>
<name>A0A164U2R8_9AGAM</name>
<reference evidence="3 4" key="1">
    <citation type="journal article" date="2016" name="Mol. Biol. Evol.">
        <title>Comparative Genomics of Early-Diverging Mushroom-Forming Fungi Provides Insights into the Origins of Lignocellulose Decay Capabilities.</title>
        <authorList>
            <person name="Nagy L.G."/>
            <person name="Riley R."/>
            <person name="Tritt A."/>
            <person name="Adam C."/>
            <person name="Daum C."/>
            <person name="Floudas D."/>
            <person name="Sun H."/>
            <person name="Yadav J.S."/>
            <person name="Pangilinan J."/>
            <person name="Larsson K.H."/>
            <person name="Matsuura K."/>
            <person name="Barry K."/>
            <person name="Labutti K."/>
            <person name="Kuo R."/>
            <person name="Ohm R.A."/>
            <person name="Bhattacharya S.S."/>
            <person name="Shirouzu T."/>
            <person name="Yoshinaga Y."/>
            <person name="Martin F.M."/>
            <person name="Grigoriev I.V."/>
            <person name="Hibbett D.S."/>
        </authorList>
    </citation>
    <scope>NUCLEOTIDE SEQUENCE [LARGE SCALE GENOMIC DNA]</scope>
    <source>
        <strain evidence="3 4">HHB9708</strain>
    </source>
</reference>
<accession>A0A164U2R8</accession>
<feature type="compositionally biased region" description="Polar residues" evidence="1">
    <location>
        <begin position="1"/>
        <end position="10"/>
    </location>
</feature>
<keyword evidence="2" id="KW-0812">Transmembrane</keyword>
<evidence type="ECO:0000313" key="4">
    <source>
        <dbReference type="Proteomes" id="UP000076722"/>
    </source>
</evidence>
<proteinExistence type="predicted"/>
<feature type="transmembrane region" description="Helical" evidence="2">
    <location>
        <begin position="98"/>
        <end position="122"/>
    </location>
</feature>
<keyword evidence="2" id="KW-0472">Membrane</keyword>
<feature type="compositionally biased region" description="Basic and acidic residues" evidence="1">
    <location>
        <begin position="13"/>
        <end position="22"/>
    </location>
</feature>
<evidence type="ECO:0000256" key="1">
    <source>
        <dbReference type="SAM" id="MobiDB-lite"/>
    </source>
</evidence>
<organism evidence="3 4">
    <name type="scientific">Sistotremastrum niveocremeum HHB9708</name>
    <dbReference type="NCBI Taxonomy" id="1314777"/>
    <lineage>
        <taxon>Eukaryota</taxon>
        <taxon>Fungi</taxon>
        <taxon>Dikarya</taxon>
        <taxon>Basidiomycota</taxon>
        <taxon>Agaricomycotina</taxon>
        <taxon>Agaricomycetes</taxon>
        <taxon>Sistotremastrales</taxon>
        <taxon>Sistotremastraceae</taxon>
        <taxon>Sertulicium</taxon>
        <taxon>Sertulicium niveocremeum</taxon>
    </lineage>
</organism>
<sequence length="177" mass="19600">MSTESSQWSPVESKFRKGDRMFRRPPPLTGGSDGRNVKPVNPDEYGDSVHESGHGFKEQLTRIGLQAFWGVDGVQERDYGQRSLDPIVIQVSPSLKMVWLFVSCVLISVGATLALGLALVWYHSGVCSVGEPETPNRWSLRLIPLVLDTALGPRCRCYVCKMLDVLEDHSSMGLPRG</sequence>
<keyword evidence="2" id="KW-1133">Transmembrane helix</keyword>
<gene>
    <name evidence="3" type="ORF">SISNIDRAFT_466726</name>
</gene>
<keyword evidence="4" id="KW-1185">Reference proteome</keyword>
<evidence type="ECO:0000256" key="2">
    <source>
        <dbReference type="SAM" id="Phobius"/>
    </source>
</evidence>
<dbReference type="EMBL" id="KV419409">
    <property type="protein sequence ID" value="KZS92867.1"/>
    <property type="molecule type" value="Genomic_DNA"/>
</dbReference>
<dbReference type="AlphaFoldDB" id="A0A164U2R8"/>
<feature type="region of interest" description="Disordered" evidence="1">
    <location>
        <begin position="1"/>
        <end position="52"/>
    </location>
</feature>
<dbReference type="Proteomes" id="UP000076722">
    <property type="component" value="Unassembled WGS sequence"/>
</dbReference>